<evidence type="ECO:0000313" key="1">
    <source>
        <dbReference type="EMBL" id="MDD7915545.1"/>
    </source>
</evidence>
<reference evidence="1" key="1">
    <citation type="submission" date="2023-02" db="EMBL/GenBank/DDBJ databases">
        <title>Polaribacter ponticola sp. nov., isolated from seawater.</title>
        <authorList>
            <person name="Baek J.H."/>
            <person name="Kim J.M."/>
            <person name="Choi D.G."/>
            <person name="Jeon C.O."/>
        </authorList>
    </citation>
    <scope>NUCLEOTIDE SEQUENCE</scope>
    <source>
        <strain evidence="1">MSW5</strain>
    </source>
</reference>
<dbReference type="EMBL" id="JAOSLC020000003">
    <property type="protein sequence ID" value="MDD7915545.1"/>
    <property type="molecule type" value="Genomic_DNA"/>
</dbReference>
<organism evidence="1 2">
    <name type="scientific">Polaribacter ponticola</name>
    <dbReference type="NCBI Taxonomy" id="2978475"/>
    <lineage>
        <taxon>Bacteria</taxon>
        <taxon>Pseudomonadati</taxon>
        <taxon>Bacteroidota</taxon>
        <taxon>Flavobacteriia</taxon>
        <taxon>Flavobacteriales</taxon>
        <taxon>Flavobacteriaceae</taxon>
    </lineage>
</organism>
<dbReference type="Proteomes" id="UP001151478">
    <property type="component" value="Unassembled WGS sequence"/>
</dbReference>
<comment type="caution">
    <text evidence="1">The sequence shown here is derived from an EMBL/GenBank/DDBJ whole genome shotgun (WGS) entry which is preliminary data.</text>
</comment>
<protein>
    <recommendedName>
        <fullName evidence="3">DUF4142 domain-containing protein</fullName>
    </recommendedName>
</protein>
<name>A0ABT5SBT9_9FLAO</name>
<gene>
    <name evidence="1" type="ORF">N5A56_014455</name>
</gene>
<sequence>MKKNSIIFILLFTAISQAQVRNGRRIRDFTQPTQQKAPEPNFNIKVYLGIIEYDIKKAAKKSSIKINSDEGKKFYKILTVYNKRTKDIARINSFLLSSTKELIENHQKHTKKTGDYSNQTKVQLKMAENLKPISETLKKEDKQLDKSIKELLSEKNIKNGLSIIKESIKYFQKNNLSKFLNKTL</sequence>
<evidence type="ECO:0008006" key="3">
    <source>
        <dbReference type="Google" id="ProtNLM"/>
    </source>
</evidence>
<accession>A0ABT5SBT9</accession>
<proteinExistence type="predicted"/>
<dbReference type="RefSeq" id="WP_265726808.1">
    <property type="nucleotide sequence ID" value="NZ_JAOSLC020000003.1"/>
</dbReference>
<keyword evidence="2" id="KW-1185">Reference proteome</keyword>
<evidence type="ECO:0000313" key="2">
    <source>
        <dbReference type="Proteomes" id="UP001151478"/>
    </source>
</evidence>